<dbReference type="AlphaFoldDB" id="A0A511HN34"/>
<evidence type="ECO:0000313" key="5">
    <source>
        <dbReference type="Proteomes" id="UP000321224"/>
    </source>
</evidence>
<evidence type="ECO:0000256" key="1">
    <source>
        <dbReference type="SAM" id="MobiDB-lite"/>
    </source>
</evidence>
<evidence type="ECO:0000313" key="2">
    <source>
        <dbReference type="EMBL" id="GEL73909.1"/>
    </source>
</evidence>
<dbReference type="Proteomes" id="UP000321224">
    <property type="component" value="Unassembled WGS sequence"/>
</dbReference>
<dbReference type="RefSeq" id="WP_090493160.1">
    <property type="nucleotide sequence ID" value="NZ_BJVY01000040.1"/>
</dbReference>
<organism evidence="2 5">
    <name type="scientific">Myxococcus virescens</name>
    <dbReference type="NCBI Taxonomy" id="83456"/>
    <lineage>
        <taxon>Bacteria</taxon>
        <taxon>Pseudomonadati</taxon>
        <taxon>Myxococcota</taxon>
        <taxon>Myxococcia</taxon>
        <taxon>Myxococcales</taxon>
        <taxon>Cystobacterineae</taxon>
        <taxon>Myxococcaceae</taxon>
        <taxon>Myxococcus</taxon>
    </lineage>
</organism>
<feature type="region of interest" description="Disordered" evidence="1">
    <location>
        <begin position="1"/>
        <end position="43"/>
    </location>
</feature>
<comment type="caution">
    <text evidence="2">The sequence shown here is derived from an EMBL/GenBank/DDBJ whole genome shotgun (WGS) entry which is preliminary data.</text>
</comment>
<dbReference type="Proteomes" id="UP000198717">
    <property type="component" value="Unassembled WGS sequence"/>
</dbReference>
<keyword evidence="4" id="KW-1185">Reference proteome</keyword>
<feature type="compositionally biased region" description="Basic residues" evidence="1">
    <location>
        <begin position="282"/>
        <end position="296"/>
    </location>
</feature>
<reference evidence="2 5" key="2">
    <citation type="submission" date="2019-07" db="EMBL/GenBank/DDBJ databases">
        <title>Whole genome shotgun sequence of Myxococcus virescens NBRC 100334.</title>
        <authorList>
            <person name="Hosoyama A."/>
            <person name="Uohara A."/>
            <person name="Ohji S."/>
            <person name="Ichikawa N."/>
        </authorList>
    </citation>
    <scope>NUCLEOTIDE SEQUENCE [LARGE SCALE GENOMIC DNA]</scope>
    <source>
        <strain evidence="2 5">NBRC 100334</strain>
    </source>
</reference>
<dbReference type="EMBL" id="BJVY01000040">
    <property type="protein sequence ID" value="GEL73909.1"/>
    <property type="molecule type" value="Genomic_DNA"/>
</dbReference>
<proteinExistence type="predicted"/>
<feature type="region of interest" description="Disordered" evidence="1">
    <location>
        <begin position="199"/>
        <end position="296"/>
    </location>
</feature>
<name>A0A511HN34_9BACT</name>
<evidence type="ECO:0000313" key="3">
    <source>
        <dbReference type="EMBL" id="SDE85505.1"/>
    </source>
</evidence>
<protein>
    <submittedName>
        <fullName evidence="2">Uncharacterized protein</fullName>
    </submittedName>
</protein>
<accession>A0A511HN34</accession>
<sequence>MAKTGWGAWRFRGTKSANKTEHDNPEERPSQREGGATREDTRHALAQAGVDEGPIEIVPDVLLDVPTVKVDEITLDVENVRARVSLHAELANLVRLDVGADVGIERVKLTIKGVEAQALLKVRLQRVYEILDRALQTLDSNPELLASLLRPVGHAIGEVGEAAHESLKPGGAVSEAVQDVGGAAKGALEPGGTVNRVADQALGPGGPVRDAVKGTVGPEGVAKDATQALSGSMQAGGSKRSKRPSQGDGGGRRERRPPQPAPAPEQRSGAQRFRHGPPAGGSKRRASGRPRRRQKR</sequence>
<feature type="compositionally biased region" description="Basic and acidic residues" evidence="1">
    <location>
        <begin position="18"/>
        <end position="43"/>
    </location>
</feature>
<reference evidence="3 4" key="1">
    <citation type="submission" date="2016-10" db="EMBL/GenBank/DDBJ databases">
        <authorList>
            <person name="Varghese N."/>
            <person name="Submissions S."/>
        </authorList>
    </citation>
    <scope>NUCLEOTIDE SEQUENCE [LARGE SCALE GENOMIC DNA]</scope>
    <source>
        <strain evidence="3 4">DSM 2260</strain>
    </source>
</reference>
<dbReference type="EMBL" id="FNAJ01000013">
    <property type="protein sequence ID" value="SDE85505.1"/>
    <property type="molecule type" value="Genomic_DNA"/>
</dbReference>
<gene>
    <name evidence="2" type="ORF">MVI01_56930</name>
    <name evidence="3" type="ORF">SAMN04488504_113105</name>
</gene>
<evidence type="ECO:0000313" key="4">
    <source>
        <dbReference type="Proteomes" id="UP000198717"/>
    </source>
</evidence>